<dbReference type="PANTHER" id="PTHR12741:SF47">
    <property type="entry name" value="CALLOSE SYNTHASE 9"/>
    <property type="match status" value="1"/>
</dbReference>
<dbReference type="EMBL" id="CAKMRJ010004445">
    <property type="protein sequence ID" value="CAH1438689.1"/>
    <property type="molecule type" value="Genomic_DNA"/>
</dbReference>
<dbReference type="GO" id="GO:0000148">
    <property type="term" value="C:1,3-beta-D-glucan synthase complex"/>
    <property type="evidence" value="ECO:0007669"/>
    <property type="project" value="InterPro"/>
</dbReference>
<dbReference type="Pfam" id="PF02364">
    <property type="entry name" value="Glucan_synthase"/>
    <property type="match status" value="1"/>
</dbReference>
<feature type="transmembrane region" description="Helical" evidence="1">
    <location>
        <begin position="150"/>
        <end position="167"/>
    </location>
</feature>
<dbReference type="Proteomes" id="UP001157418">
    <property type="component" value="Unassembled WGS sequence"/>
</dbReference>
<protein>
    <recommendedName>
        <fullName evidence="2">Glycosyl transferase 48 domain-containing protein</fullName>
    </recommendedName>
</protein>
<dbReference type="GO" id="GO:0003843">
    <property type="term" value="F:1,3-beta-D-glucan synthase activity"/>
    <property type="evidence" value="ECO:0007669"/>
    <property type="project" value="InterPro"/>
</dbReference>
<evidence type="ECO:0000259" key="2">
    <source>
        <dbReference type="Pfam" id="PF02364"/>
    </source>
</evidence>
<keyword evidence="1" id="KW-0472">Membrane</keyword>
<keyword evidence="1" id="KW-1133">Transmembrane helix</keyword>
<dbReference type="PANTHER" id="PTHR12741">
    <property type="entry name" value="LYST-INTERACTING PROTEIN LIP5 DOPAMINE RESPONSIVE PROTEIN DRG-1"/>
    <property type="match status" value="1"/>
</dbReference>
<dbReference type="InterPro" id="IPR003440">
    <property type="entry name" value="Glyco_trans_48_dom"/>
</dbReference>
<accession>A0AAU9NLF1</accession>
<evidence type="ECO:0000313" key="4">
    <source>
        <dbReference type="Proteomes" id="UP001157418"/>
    </source>
</evidence>
<feature type="domain" description="Glycosyl transferase 48" evidence="2">
    <location>
        <begin position="14"/>
        <end position="78"/>
    </location>
</feature>
<evidence type="ECO:0000256" key="1">
    <source>
        <dbReference type="SAM" id="Phobius"/>
    </source>
</evidence>
<name>A0AAU9NLF1_9ASTR</name>
<keyword evidence="1" id="KW-0812">Transmembrane</keyword>
<dbReference type="AlphaFoldDB" id="A0AAU9NLF1"/>
<organism evidence="3 4">
    <name type="scientific">Lactuca virosa</name>
    <dbReference type="NCBI Taxonomy" id="75947"/>
    <lineage>
        <taxon>Eukaryota</taxon>
        <taxon>Viridiplantae</taxon>
        <taxon>Streptophyta</taxon>
        <taxon>Embryophyta</taxon>
        <taxon>Tracheophyta</taxon>
        <taxon>Spermatophyta</taxon>
        <taxon>Magnoliopsida</taxon>
        <taxon>eudicotyledons</taxon>
        <taxon>Gunneridae</taxon>
        <taxon>Pentapetalae</taxon>
        <taxon>asterids</taxon>
        <taxon>campanulids</taxon>
        <taxon>Asterales</taxon>
        <taxon>Asteraceae</taxon>
        <taxon>Cichorioideae</taxon>
        <taxon>Cichorieae</taxon>
        <taxon>Lactucinae</taxon>
        <taxon>Lactuca</taxon>
    </lineage>
</organism>
<evidence type="ECO:0000313" key="3">
    <source>
        <dbReference type="EMBL" id="CAH1438689.1"/>
    </source>
</evidence>
<keyword evidence="4" id="KW-1185">Reference proteome</keyword>
<feature type="transmembrane region" description="Helical" evidence="1">
    <location>
        <begin position="115"/>
        <end position="138"/>
    </location>
</feature>
<gene>
    <name evidence="3" type="ORF">LVIROSA_LOCUS24934</name>
</gene>
<reference evidence="3 4" key="1">
    <citation type="submission" date="2022-01" db="EMBL/GenBank/DDBJ databases">
        <authorList>
            <person name="Xiong W."/>
            <person name="Schranz E."/>
        </authorList>
    </citation>
    <scope>NUCLEOTIDE SEQUENCE [LARGE SCALE GENOMIC DNA]</scope>
</reference>
<dbReference type="GO" id="GO:0005886">
    <property type="term" value="C:plasma membrane"/>
    <property type="evidence" value="ECO:0007669"/>
    <property type="project" value="TreeGrafter"/>
</dbReference>
<comment type="caution">
    <text evidence="3">The sequence shown here is derived from an EMBL/GenBank/DDBJ whole genome shotgun (WGS) entry which is preliminary data.</text>
</comment>
<sequence length="206" mass="23350">MRNLQQEFHAYHGIILGVREHVFTESVSSLASFLSNHETTFVTLGQRVLASPLKVRMHDGYPDAFDRVVHITQGGISKDIYAGCKGTRCWAESDCSAFNLELIAKFLNNTALNTALITQFLFQICVFTVLPMVLGFILELAFLRIYLLDIHIFYINIFFVVGFLLGARDCLGEIRSLSSVHKNIERNSLKVINQVLVKEKFDAARY</sequence>
<dbReference type="GO" id="GO:0006075">
    <property type="term" value="P:(1-&gt;3)-beta-D-glucan biosynthetic process"/>
    <property type="evidence" value="ECO:0007669"/>
    <property type="project" value="InterPro"/>
</dbReference>
<proteinExistence type="predicted"/>